<keyword evidence="4" id="KW-1185">Reference proteome</keyword>
<sequence>MAEVKPLYSTCVAVLGFICFVVGATAVGIPMWGYFDTPSARPGSDEERGYFGPWKTCKLRLYNRVWCGAETSRFRPSIAVWAAGLVAAIGVSVLGVFCFLSVIQLAMLSSKEKVMMKYSVVVITKLALGLLATLLAIAAAGLFALQADDRENNGFEISRGPGFYIQILLIVLTVILFVMSIYDVLFARREGGDPTTVAVPMEGATYGNPGFRERSNGRGVSVTDASGKPYLPAASNGSMASMNTTSTTIGSTNGSTAGSSSVTRSPLRSSLKKPKPKDGLGIQNPGFAGTSPTLSRNGSTKKVRIQTHKNVGLLEENDVEEWDVKKEKNNWKEGSEMEKTQVDLLKGQGMPEILSNNFKNKTQKDPRDSFKLLLRQDIISAGAPIQILDSYF</sequence>
<name>A0AA38IKT9_9CUCU</name>
<feature type="transmembrane region" description="Helical" evidence="2">
    <location>
        <begin position="118"/>
        <end position="143"/>
    </location>
</feature>
<evidence type="ECO:0000256" key="1">
    <source>
        <dbReference type="SAM" id="MobiDB-lite"/>
    </source>
</evidence>
<accession>A0AA38IKT9</accession>
<dbReference type="AlphaFoldDB" id="A0AA38IKT9"/>
<comment type="caution">
    <text evidence="3">The sequence shown here is derived from an EMBL/GenBank/DDBJ whole genome shotgun (WGS) entry which is preliminary data.</text>
</comment>
<gene>
    <name evidence="3" type="ORF">Zmor_010476</name>
</gene>
<dbReference type="EMBL" id="JALNTZ010000003">
    <property type="protein sequence ID" value="KAJ3658755.1"/>
    <property type="molecule type" value="Genomic_DNA"/>
</dbReference>
<keyword evidence="2" id="KW-0472">Membrane</keyword>
<reference evidence="3" key="1">
    <citation type="journal article" date="2023" name="G3 (Bethesda)">
        <title>Whole genome assemblies of Zophobas morio and Tenebrio molitor.</title>
        <authorList>
            <person name="Kaur S."/>
            <person name="Stinson S.A."/>
            <person name="diCenzo G.C."/>
        </authorList>
    </citation>
    <scope>NUCLEOTIDE SEQUENCE</scope>
    <source>
        <strain evidence="3">QUZm001</strain>
    </source>
</reference>
<protein>
    <submittedName>
        <fullName evidence="3">Uncharacterized protein</fullName>
    </submittedName>
</protein>
<evidence type="ECO:0000256" key="2">
    <source>
        <dbReference type="SAM" id="Phobius"/>
    </source>
</evidence>
<feature type="transmembrane region" description="Helical" evidence="2">
    <location>
        <begin position="78"/>
        <end position="106"/>
    </location>
</feature>
<keyword evidence="2" id="KW-0812">Transmembrane</keyword>
<feature type="region of interest" description="Disordered" evidence="1">
    <location>
        <begin position="198"/>
        <end position="302"/>
    </location>
</feature>
<feature type="transmembrane region" description="Helical" evidence="2">
    <location>
        <begin position="12"/>
        <end position="35"/>
    </location>
</feature>
<feature type="compositionally biased region" description="Low complexity" evidence="1">
    <location>
        <begin position="241"/>
        <end position="269"/>
    </location>
</feature>
<organism evidence="3 4">
    <name type="scientific">Zophobas morio</name>
    <dbReference type="NCBI Taxonomy" id="2755281"/>
    <lineage>
        <taxon>Eukaryota</taxon>
        <taxon>Metazoa</taxon>
        <taxon>Ecdysozoa</taxon>
        <taxon>Arthropoda</taxon>
        <taxon>Hexapoda</taxon>
        <taxon>Insecta</taxon>
        <taxon>Pterygota</taxon>
        <taxon>Neoptera</taxon>
        <taxon>Endopterygota</taxon>
        <taxon>Coleoptera</taxon>
        <taxon>Polyphaga</taxon>
        <taxon>Cucujiformia</taxon>
        <taxon>Tenebrionidae</taxon>
        <taxon>Zophobas</taxon>
    </lineage>
</organism>
<proteinExistence type="predicted"/>
<dbReference type="Proteomes" id="UP001168821">
    <property type="component" value="Unassembled WGS sequence"/>
</dbReference>
<keyword evidence="2" id="KW-1133">Transmembrane helix</keyword>
<evidence type="ECO:0000313" key="4">
    <source>
        <dbReference type="Proteomes" id="UP001168821"/>
    </source>
</evidence>
<evidence type="ECO:0000313" key="3">
    <source>
        <dbReference type="EMBL" id="KAJ3658755.1"/>
    </source>
</evidence>
<dbReference type="Gene3D" id="1.20.140.150">
    <property type="match status" value="1"/>
</dbReference>
<feature type="transmembrane region" description="Helical" evidence="2">
    <location>
        <begin position="163"/>
        <end position="185"/>
    </location>
</feature>